<accession>A0A6B0Y5I0</accession>
<dbReference type="InterPro" id="IPR036615">
    <property type="entry name" value="Mur_ligase_C_dom_sf"/>
</dbReference>
<evidence type="ECO:0000256" key="2">
    <source>
        <dbReference type="ARBA" id="ARBA00022741"/>
    </source>
</evidence>
<evidence type="ECO:0000313" key="5">
    <source>
        <dbReference type="EMBL" id="MXY34970.1"/>
    </source>
</evidence>
<dbReference type="Pfam" id="PF02875">
    <property type="entry name" value="Mur_ligase_C"/>
    <property type="match status" value="1"/>
</dbReference>
<dbReference type="EMBL" id="VXRY01000535">
    <property type="protein sequence ID" value="MXY34970.1"/>
    <property type="molecule type" value="Genomic_DNA"/>
</dbReference>
<reference evidence="5" key="1">
    <citation type="submission" date="2019-09" db="EMBL/GenBank/DDBJ databases">
        <title>Characterisation of the sponge microbiome using genome-centric metagenomics.</title>
        <authorList>
            <person name="Engelberts J.P."/>
            <person name="Robbins S.J."/>
            <person name="De Goeij J.M."/>
            <person name="Aranda M."/>
            <person name="Bell S.C."/>
            <person name="Webster N.S."/>
        </authorList>
    </citation>
    <scope>NUCLEOTIDE SEQUENCE</scope>
    <source>
        <strain evidence="5">SB0664_bin_43</strain>
    </source>
</reference>
<dbReference type="PANTHER" id="PTHR43024:SF1">
    <property type="entry name" value="UDP-N-ACETYLMURAMOYL-TRIPEPTIDE--D-ALANYL-D-ALANINE LIGASE"/>
    <property type="match status" value="1"/>
</dbReference>
<dbReference type="AlphaFoldDB" id="A0A6B0Y5I0"/>
<gene>
    <name evidence="5" type="ORF">F4Y60_12985</name>
</gene>
<organism evidence="5">
    <name type="scientific">Boseongicola sp. SB0664_bin_43</name>
    <dbReference type="NCBI Taxonomy" id="2604844"/>
    <lineage>
        <taxon>Bacteria</taxon>
        <taxon>Pseudomonadati</taxon>
        <taxon>Pseudomonadota</taxon>
        <taxon>Alphaproteobacteria</taxon>
        <taxon>Rhodobacterales</taxon>
        <taxon>Paracoccaceae</taxon>
        <taxon>Boseongicola</taxon>
    </lineage>
</organism>
<evidence type="ECO:0000256" key="1">
    <source>
        <dbReference type="ARBA" id="ARBA00022598"/>
    </source>
</evidence>
<dbReference type="Gene3D" id="3.90.190.20">
    <property type="entry name" value="Mur ligase, C-terminal domain"/>
    <property type="match status" value="1"/>
</dbReference>
<name>A0A6B0Y5I0_9RHOB</name>
<sequence>KIGAPGRHLAMNAMSAIGAASLAGADLDVAVRDIGSWTVPKGRGRRETILLGPVDNIGILLIDDAFNANPASMEAAMEVLAASEPAAATAGAAGGRRIAILGDMLELGAGEALLHSELAGHFAMERIDRVICVGQRVRALHDVLAGEPRSSWFETAEELAATVRKHLTPGDVVLVKGSKGSKVSLVAEAIRALGRADVGDEQKEFN</sequence>
<dbReference type="InterPro" id="IPR004101">
    <property type="entry name" value="Mur_ligase_C"/>
</dbReference>
<dbReference type="InterPro" id="IPR051046">
    <property type="entry name" value="MurCDEF_CellWall_CoF430Synth"/>
</dbReference>
<keyword evidence="1 5" id="KW-0436">Ligase</keyword>
<dbReference type="GO" id="GO:0016881">
    <property type="term" value="F:acid-amino acid ligase activity"/>
    <property type="evidence" value="ECO:0007669"/>
    <property type="project" value="InterPro"/>
</dbReference>
<proteinExistence type="predicted"/>
<comment type="caution">
    <text evidence="5">The sequence shown here is derived from an EMBL/GenBank/DDBJ whole genome shotgun (WGS) entry which is preliminary data.</text>
</comment>
<dbReference type="PANTHER" id="PTHR43024">
    <property type="entry name" value="UDP-N-ACETYLMURAMOYL-TRIPEPTIDE--D-ALANYL-D-ALANINE LIGASE"/>
    <property type="match status" value="1"/>
</dbReference>
<dbReference type="SUPFAM" id="SSF53244">
    <property type="entry name" value="MurD-like peptide ligases, peptide-binding domain"/>
    <property type="match status" value="1"/>
</dbReference>
<keyword evidence="3" id="KW-0067">ATP-binding</keyword>
<feature type="non-terminal residue" evidence="5">
    <location>
        <position position="1"/>
    </location>
</feature>
<dbReference type="GO" id="GO:0005524">
    <property type="term" value="F:ATP binding"/>
    <property type="evidence" value="ECO:0007669"/>
    <property type="project" value="UniProtKB-KW"/>
</dbReference>
<evidence type="ECO:0000256" key="3">
    <source>
        <dbReference type="ARBA" id="ARBA00022840"/>
    </source>
</evidence>
<feature type="domain" description="Mur ligase C-terminal" evidence="4">
    <location>
        <begin position="57"/>
        <end position="178"/>
    </location>
</feature>
<keyword evidence="2" id="KW-0547">Nucleotide-binding</keyword>
<evidence type="ECO:0000259" key="4">
    <source>
        <dbReference type="Pfam" id="PF02875"/>
    </source>
</evidence>
<protein>
    <submittedName>
        <fullName evidence="5">UDP-N-acetylmuramoyl-tripeptide--D-alanyl-D-alanine ligase</fullName>
    </submittedName>
</protein>